<evidence type="ECO:0000313" key="1">
    <source>
        <dbReference type="EMBL" id="RKS73818.1"/>
    </source>
</evidence>
<proteinExistence type="predicted"/>
<dbReference type="EMBL" id="RBWV01000012">
    <property type="protein sequence ID" value="RKS73818.1"/>
    <property type="molecule type" value="Genomic_DNA"/>
</dbReference>
<name>A0A420XNQ6_9ACTN</name>
<gene>
    <name evidence="1" type="ORF">CLV35_2309</name>
</gene>
<dbReference type="RefSeq" id="WP_121193627.1">
    <property type="nucleotide sequence ID" value="NZ_RBWV01000012.1"/>
</dbReference>
<dbReference type="InParanoid" id="A0A420XNQ6"/>
<keyword evidence="2" id="KW-1185">Reference proteome</keyword>
<dbReference type="Proteomes" id="UP000281955">
    <property type="component" value="Unassembled WGS sequence"/>
</dbReference>
<organism evidence="1 2">
    <name type="scientific">Motilibacter peucedani</name>
    <dbReference type="NCBI Taxonomy" id="598650"/>
    <lineage>
        <taxon>Bacteria</taxon>
        <taxon>Bacillati</taxon>
        <taxon>Actinomycetota</taxon>
        <taxon>Actinomycetes</taxon>
        <taxon>Motilibacterales</taxon>
        <taxon>Motilibacteraceae</taxon>
        <taxon>Motilibacter</taxon>
    </lineage>
</organism>
<dbReference type="OrthoDB" id="5197212at2"/>
<sequence>MGLVRVLLPLLVVLVLLAVVLGALPRRRAELDPGPSQWVPAHIDRDGTTVVLVRRIALETRQVLEERYVEAIPSGAPDHDERFLAAMAAARARAALFASEED</sequence>
<protein>
    <submittedName>
        <fullName evidence="1">Uncharacterized protein</fullName>
    </submittedName>
</protein>
<comment type="caution">
    <text evidence="1">The sequence shown here is derived from an EMBL/GenBank/DDBJ whole genome shotgun (WGS) entry which is preliminary data.</text>
</comment>
<dbReference type="AlphaFoldDB" id="A0A420XNQ6"/>
<evidence type="ECO:0000313" key="2">
    <source>
        <dbReference type="Proteomes" id="UP000281955"/>
    </source>
</evidence>
<reference evidence="1 2" key="1">
    <citation type="submission" date="2018-10" db="EMBL/GenBank/DDBJ databases">
        <title>Genomic Encyclopedia of Archaeal and Bacterial Type Strains, Phase II (KMG-II): from individual species to whole genera.</title>
        <authorList>
            <person name="Goeker M."/>
        </authorList>
    </citation>
    <scope>NUCLEOTIDE SEQUENCE [LARGE SCALE GENOMIC DNA]</scope>
    <source>
        <strain evidence="1 2">RP-AC37</strain>
    </source>
</reference>
<accession>A0A420XNQ6</accession>